<accession>A0ABS7KX86</accession>
<comment type="subcellular location">
    <subcellularLocation>
        <location evidence="1">Cell membrane</location>
        <topology evidence="1">Multi-pass membrane protein</topology>
    </subcellularLocation>
</comment>
<dbReference type="PANTHER" id="PTHR33545:SF5">
    <property type="entry name" value="UPF0750 MEMBRANE PROTEIN YITT"/>
    <property type="match status" value="1"/>
</dbReference>
<feature type="transmembrane region" description="Helical" evidence="6">
    <location>
        <begin position="81"/>
        <end position="99"/>
    </location>
</feature>
<dbReference type="Pfam" id="PF10035">
    <property type="entry name" value="DUF2179"/>
    <property type="match status" value="1"/>
</dbReference>
<dbReference type="EMBL" id="JAIKTU010000005">
    <property type="protein sequence ID" value="MBY0755428.1"/>
    <property type="molecule type" value="Genomic_DNA"/>
</dbReference>
<keyword evidence="9" id="KW-1185">Reference proteome</keyword>
<feature type="transmembrane region" description="Helical" evidence="6">
    <location>
        <begin position="111"/>
        <end position="131"/>
    </location>
</feature>
<evidence type="ECO:0000256" key="4">
    <source>
        <dbReference type="ARBA" id="ARBA00022989"/>
    </source>
</evidence>
<dbReference type="InterPro" id="IPR015867">
    <property type="entry name" value="N-reg_PII/ATP_PRibTrfase_C"/>
</dbReference>
<evidence type="ECO:0000256" key="2">
    <source>
        <dbReference type="ARBA" id="ARBA00022475"/>
    </source>
</evidence>
<dbReference type="RefSeq" id="WP_221860699.1">
    <property type="nucleotide sequence ID" value="NZ_JAIKTU010000005.1"/>
</dbReference>
<evidence type="ECO:0000259" key="7">
    <source>
        <dbReference type="Pfam" id="PF10035"/>
    </source>
</evidence>
<dbReference type="InterPro" id="IPR051461">
    <property type="entry name" value="UPF0750_membrane"/>
</dbReference>
<feature type="transmembrane region" description="Helical" evidence="6">
    <location>
        <begin position="12"/>
        <end position="32"/>
    </location>
</feature>
<keyword evidence="5 6" id="KW-0472">Membrane</keyword>
<dbReference type="PIRSF" id="PIRSF006483">
    <property type="entry name" value="Membrane_protein_YitT"/>
    <property type="match status" value="1"/>
</dbReference>
<dbReference type="PANTHER" id="PTHR33545">
    <property type="entry name" value="UPF0750 MEMBRANE PROTEIN YITT-RELATED"/>
    <property type="match status" value="1"/>
</dbReference>
<keyword evidence="4 6" id="KW-1133">Transmembrane helix</keyword>
<dbReference type="Proteomes" id="UP001299068">
    <property type="component" value="Unassembled WGS sequence"/>
</dbReference>
<dbReference type="CDD" id="cd16380">
    <property type="entry name" value="YitT_C"/>
    <property type="match status" value="1"/>
</dbReference>
<evidence type="ECO:0000313" key="9">
    <source>
        <dbReference type="Proteomes" id="UP001299068"/>
    </source>
</evidence>
<keyword evidence="2" id="KW-1003">Cell membrane</keyword>
<evidence type="ECO:0000256" key="3">
    <source>
        <dbReference type="ARBA" id="ARBA00022692"/>
    </source>
</evidence>
<reference evidence="8 9" key="1">
    <citation type="journal article" date="2021" name="Cell Host Microbe">
        <title>in vivo commensal control of Clostridioides difficile virulence.</title>
        <authorList>
            <person name="Girinathan B.P."/>
            <person name="Dibenedetto N."/>
            <person name="Worley J.N."/>
            <person name="Peltier J."/>
            <person name="Arrieta-Ortiz M.L."/>
            <person name="Rupa Christinal Immanuel S."/>
            <person name="Lavin R."/>
            <person name="Delaney M.L."/>
            <person name="Cummins C."/>
            <person name="Hoffmann M."/>
            <person name="Luo Y."/>
            <person name="Gonzalez-Escalona N."/>
            <person name="Allard M."/>
            <person name="Onderdonk A.B."/>
            <person name="Gerber G.K."/>
            <person name="Sonenshein A.L."/>
            <person name="Baliga N."/>
            <person name="Dupuy B."/>
            <person name="Bry L."/>
        </authorList>
    </citation>
    <scope>NUCLEOTIDE SEQUENCE [LARGE SCALE GENOMIC DNA]</scope>
    <source>
        <strain evidence="8 9">DSM 599</strain>
    </source>
</reference>
<comment type="caution">
    <text evidence="8">The sequence shown here is derived from an EMBL/GenBank/DDBJ whole genome shotgun (WGS) entry which is preliminary data.</text>
</comment>
<feature type="domain" description="DUF2179" evidence="7">
    <location>
        <begin position="221"/>
        <end position="276"/>
    </location>
</feature>
<dbReference type="InterPro" id="IPR019264">
    <property type="entry name" value="DUF2179"/>
</dbReference>
<dbReference type="Pfam" id="PF02588">
    <property type="entry name" value="YitT_membrane"/>
    <property type="match status" value="1"/>
</dbReference>
<proteinExistence type="predicted"/>
<feature type="transmembrane region" description="Helical" evidence="6">
    <location>
        <begin position="151"/>
        <end position="170"/>
    </location>
</feature>
<evidence type="ECO:0000256" key="5">
    <source>
        <dbReference type="ARBA" id="ARBA00023136"/>
    </source>
</evidence>
<evidence type="ECO:0000256" key="1">
    <source>
        <dbReference type="ARBA" id="ARBA00004651"/>
    </source>
</evidence>
<sequence>MNRKILYRILAILFYGFLAGIGINTFLTPAHVYSGGVTGLSQLLSSMGNSFLHINIGISTWVLLINLPLIYLSWRKLGKKFTLYTLLAVVSSSFFIRWLPVNSITNNPLLASIFGGVLTGAGVGICFRLGFSTGGTDIIVLVVQKLTGKSVGQLGLILNGIIVSIAGIAYGWELALYSLVSIFASTKIIDLLYIQQYKLTVTIFTRKEKEVVESLIKNSVRGVTVNPGLHGGYTNEGLTSVVTVISKHELFFVKKNILDIDPEAFVNVQPTIEVIGKFADNSLL</sequence>
<keyword evidence="3 6" id="KW-0812">Transmembrane</keyword>
<organism evidence="8 9">
    <name type="scientific">Clostridium sardiniense</name>
    <name type="common">Clostridium absonum</name>
    <dbReference type="NCBI Taxonomy" id="29369"/>
    <lineage>
        <taxon>Bacteria</taxon>
        <taxon>Bacillati</taxon>
        <taxon>Bacillota</taxon>
        <taxon>Clostridia</taxon>
        <taxon>Eubacteriales</taxon>
        <taxon>Clostridiaceae</taxon>
        <taxon>Clostridium</taxon>
    </lineage>
</organism>
<protein>
    <submittedName>
        <fullName evidence="8">YitT family protein</fullName>
    </submittedName>
</protein>
<dbReference type="Gene3D" id="3.30.70.120">
    <property type="match status" value="1"/>
</dbReference>
<gene>
    <name evidence="8" type="ORF">K5V21_08155</name>
</gene>
<feature type="transmembrane region" description="Helical" evidence="6">
    <location>
        <begin position="52"/>
        <end position="74"/>
    </location>
</feature>
<name>A0ABS7KX86_CLOSR</name>
<evidence type="ECO:0000256" key="6">
    <source>
        <dbReference type="SAM" id="Phobius"/>
    </source>
</evidence>
<dbReference type="InterPro" id="IPR003740">
    <property type="entry name" value="YitT"/>
</dbReference>
<evidence type="ECO:0000313" key="8">
    <source>
        <dbReference type="EMBL" id="MBY0755428.1"/>
    </source>
</evidence>